<proteinExistence type="predicted"/>
<evidence type="ECO:0000313" key="5">
    <source>
        <dbReference type="EMBL" id="GAI74697.1"/>
    </source>
</evidence>
<dbReference type="PROSITE" id="PS51206">
    <property type="entry name" value="SF3_HELICASE_1"/>
    <property type="match status" value="1"/>
</dbReference>
<dbReference type="InterPro" id="IPR045455">
    <property type="entry name" value="NrS-1_pol-like_helicase"/>
</dbReference>
<keyword evidence="1" id="KW-0547">Nucleotide-binding</keyword>
<dbReference type="InterPro" id="IPR014818">
    <property type="entry name" value="Phage/plasmid_primase_P4_C"/>
</dbReference>
<reference evidence="5" key="1">
    <citation type="journal article" date="2014" name="Front. Microbiol.">
        <title>High frequency of phylogenetically diverse reductive dehalogenase-homologous genes in deep subseafloor sedimentary metagenomes.</title>
        <authorList>
            <person name="Kawai M."/>
            <person name="Futagami T."/>
            <person name="Toyoda A."/>
            <person name="Takaki Y."/>
            <person name="Nishi S."/>
            <person name="Hori S."/>
            <person name="Arai W."/>
            <person name="Tsubouchi T."/>
            <person name="Morono Y."/>
            <person name="Uchiyama I."/>
            <person name="Ito T."/>
            <person name="Fujiyama A."/>
            <person name="Inagaki F."/>
            <person name="Takami H."/>
        </authorList>
    </citation>
    <scope>NUCLEOTIDE SEQUENCE</scope>
    <source>
        <strain evidence="5">Expedition CK06-06</strain>
    </source>
</reference>
<dbReference type="InterPro" id="IPR014015">
    <property type="entry name" value="Helicase_SF3_DNA-vir"/>
</dbReference>
<sequence length="289" mass="33560">MKEEYGIYLYHDKTGWHLDLPKLVNDLLAEYSFKTFRDNEECLIYEDGIYTSLGEPTIKEECEKRVPKKFMNTHSVNEVIGHIKRSTYVDRKLFNKEKWVLNLENGLFDIHSGELSSHTPGFLSTIRIPVIYDPKADCPRVKQFFTEILKEEHISTIEELFGYCLIPDYTIQRAFLFTGFGANGKSTLIEVLKNFIGKENCSNLSLQVIEYQRFAVADLFGKLVNLYADIPSTKMEHVGVFKMLTGGDTIGAEKKFRDRFGFNNYARLVFSTNKPPKVDEDTLAFWRRW</sequence>
<keyword evidence="3" id="KW-0067">ATP-binding</keyword>
<dbReference type="GO" id="GO:0016787">
    <property type="term" value="F:hydrolase activity"/>
    <property type="evidence" value="ECO:0007669"/>
    <property type="project" value="UniProtKB-KW"/>
</dbReference>
<dbReference type="AlphaFoldDB" id="X1R1N1"/>
<dbReference type="PANTHER" id="PTHR35372:SF2">
    <property type="entry name" value="SF3 HELICASE DOMAIN-CONTAINING PROTEIN"/>
    <property type="match status" value="1"/>
</dbReference>
<feature type="non-terminal residue" evidence="5">
    <location>
        <position position="289"/>
    </location>
</feature>
<name>X1R1N1_9ZZZZ</name>
<evidence type="ECO:0000256" key="1">
    <source>
        <dbReference type="ARBA" id="ARBA00022741"/>
    </source>
</evidence>
<dbReference type="Pfam" id="PF19263">
    <property type="entry name" value="DUF5906"/>
    <property type="match status" value="1"/>
</dbReference>
<protein>
    <recommendedName>
        <fullName evidence="4">SF3 helicase domain-containing protein</fullName>
    </recommendedName>
</protein>
<dbReference type="Gene3D" id="3.40.50.300">
    <property type="entry name" value="P-loop containing nucleotide triphosphate hydrolases"/>
    <property type="match status" value="1"/>
</dbReference>
<dbReference type="Pfam" id="PF08706">
    <property type="entry name" value="D5_N"/>
    <property type="match status" value="1"/>
</dbReference>
<dbReference type="NCBIfam" id="TIGR01613">
    <property type="entry name" value="primase_Cterm"/>
    <property type="match status" value="1"/>
</dbReference>
<organism evidence="5">
    <name type="scientific">marine sediment metagenome</name>
    <dbReference type="NCBI Taxonomy" id="412755"/>
    <lineage>
        <taxon>unclassified sequences</taxon>
        <taxon>metagenomes</taxon>
        <taxon>ecological metagenomes</taxon>
    </lineage>
</organism>
<dbReference type="InterPro" id="IPR051620">
    <property type="entry name" value="ORF904-like_C"/>
</dbReference>
<evidence type="ECO:0000256" key="3">
    <source>
        <dbReference type="ARBA" id="ARBA00022840"/>
    </source>
</evidence>
<evidence type="ECO:0000256" key="2">
    <source>
        <dbReference type="ARBA" id="ARBA00022801"/>
    </source>
</evidence>
<evidence type="ECO:0000259" key="4">
    <source>
        <dbReference type="PROSITE" id="PS51206"/>
    </source>
</evidence>
<accession>X1R1N1</accession>
<dbReference type="SMART" id="SM00885">
    <property type="entry name" value="D5_N"/>
    <property type="match status" value="1"/>
</dbReference>
<dbReference type="InterPro" id="IPR027417">
    <property type="entry name" value="P-loop_NTPase"/>
</dbReference>
<dbReference type="InterPro" id="IPR006500">
    <property type="entry name" value="Helicase_put_C_phage/plasmid"/>
</dbReference>
<dbReference type="PANTHER" id="PTHR35372">
    <property type="entry name" value="ATP BINDING PROTEIN-RELATED"/>
    <property type="match status" value="1"/>
</dbReference>
<feature type="domain" description="SF3 helicase" evidence="4">
    <location>
        <begin position="152"/>
        <end position="289"/>
    </location>
</feature>
<dbReference type="SUPFAM" id="SSF52540">
    <property type="entry name" value="P-loop containing nucleoside triphosphate hydrolases"/>
    <property type="match status" value="1"/>
</dbReference>
<comment type="caution">
    <text evidence="5">The sequence shown here is derived from an EMBL/GenBank/DDBJ whole genome shotgun (WGS) entry which is preliminary data.</text>
</comment>
<keyword evidence="2" id="KW-0378">Hydrolase</keyword>
<gene>
    <name evidence="5" type="ORF">S12H4_18219</name>
</gene>
<dbReference type="GO" id="GO:0005524">
    <property type="term" value="F:ATP binding"/>
    <property type="evidence" value="ECO:0007669"/>
    <property type="project" value="UniProtKB-KW"/>
</dbReference>
<dbReference type="EMBL" id="BARW01008979">
    <property type="protein sequence ID" value="GAI74697.1"/>
    <property type="molecule type" value="Genomic_DNA"/>
</dbReference>